<evidence type="ECO:0000256" key="1">
    <source>
        <dbReference type="ARBA" id="ARBA00022801"/>
    </source>
</evidence>
<dbReference type="Proteomes" id="UP001240171">
    <property type="component" value="Unassembled WGS sequence"/>
</dbReference>
<organism evidence="2 3">
    <name type="scientific">Paenibacillus lacisoli</name>
    <dbReference type="NCBI Taxonomy" id="3064525"/>
    <lineage>
        <taxon>Bacteria</taxon>
        <taxon>Bacillati</taxon>
        <taxon>Bacillota</taxon>
        <taxon>Bacilli</taxon>
        <taxon>Bacillales</taxon>
        <taxon>Paenibacillaceae</taxon>
        <taxon>Paenibacillus</taxon>
    </lineage>
</organism>
<protein>
    <submittedName>
        <fullName evidence="2">Histidine phosphatase family protein</fullName>
        <ecNumber evidence="2">3.1.3.-</ecNumber>
    </submittedName>
</protein>
<name>A0ABT9CFB3_9BACL</name>
<accession>A0ABT9CFB3</accession>
<evidence type="ECO:0000313" key="3">
    <source>
        <dbReference type="Proteomes" id="UP001240171"/>
    </source>
</evidence>
<proteinExistence type="predicted"/>
<comment type="caution">
    <text evidence="2">The sequence shown here is derived from an EMBL/GenBank/DDBJ whole genome shotgun (WGS) entry which is preliminary data.</text>
</comment>
<dbReference type="InterPro" id="IPR013078">
    <property type="entry name" value="His_Pase_superF_clade-1"/>
</dbReference>
<evidence type="ECO:0000313" key="2">
    <source>
        <dbReference type="EMBL" id="MDO7907329.1"/>
    </source>
</evidence>
<dbReference type="CDD" id="cd07067">
    <property type="entry name" value="HP_PGM_like"/>
    <property type="match status" value="1"/>
</dbReference>
<dbReference type="RefSeq" id="WP_305024526.1">
    <property type="nucleotide sequence ID" value="NZ_JAUQTB010000006.1"/>
</dbReference>
<keyword evidence="1 2" id="KW-0378">Hydrolase</keyword>
<dbReference type="PANTHER" id="PTHR46517">
    <property type="entry name" value="FRUCTOSE-2,6-BISPHOSPHATASE TIGAR"/>
    <property type="match status" value="1"/>
</dbReference>
<dbReference type="Gene3D" id="3.40.50.1240">
    <property type="entry name" value="Phosphoglycerate mutase-like"/>
    <property type="match status" value="1"/>
</dbReference>
<dbReference type="SUPFAM" id="SSF53254">
    <property type="entry name" value="Phosphoglycerate mutase-like"/>
    <property type="match status" value="1"/>
</dbReference>
<gene>
    <name evidence="2" type="ORF">Q5741_13020</name>
</gene>
<dbReference type="EMBL" id="JAUQTB010000006">
    <property type="protein sequence ID" value="MDO7907329.1"/>
    <property type="molecule type" value="Genomic_DNA"/>
</dbReference>
<dbReference type="SMART" id="SM00855">
    <property type="entry name" value="PGAM"/>
    <property type="match status" value="1"/>
</dbReference>
<dbReference type="InterPro" id="IPR029033">
    <property type="entry name" value="His_PPase_superfam"/>
</dbReference>
<sequence length="236" mass="26019">MVERMYRFAAGDKKQKSGRTIDLVLVRHGTTSWNIAKRYVGHADPGLAAFASEELMPLRKQLSGGRFAAVWSSDLRRCRETLLLAAPKLAVSARQDERLREMDFGEWDGCTYEMLKEQPVYRAWIDRPQQVTPPGGESWNAFAARVHEVIETIVQQVTAEGVTAEAGVTGEQGTVPVVLVITHGGVIRQMASMLGATEAFWDLSVPPGGMITLRVQAGLEGLAGRQVSYPFSIFTR</sequence>
<dbReference type="PANTHER" id="PTHR46517:SF1">
    <property type="entry name" value="FRUCTOSE-2,6-BISPHOSPHATASE TIGAR"/>
    <property type="match status" value="1"/>
</dbReference>
<dbReference type="GO" id="GO:0016787">
    <property type="term" value="F:hydrolase activity"/>
    <property type="evidence" value="ECO:0007669"/>
    <property type="project" value="UniProtKB-KW"/>
</dbReference>
<dbReference type="InterPro" id="IPR051695">
    <property type="entry name" value="Phosphoglycerate_Mutase"/>
</dbReference>
<reference evidence="2 3" key="1">
    <citation type="submission" date="2023-07" db="EMBL/GenBank/DDBJ databases">
        <title>Paenibacillus sp. JX-17 nov. isolated from soil.</title>
        <authorList>
            <person name="Wan Y."/>
            <person name="Liu B."/>
        </authorList>
    </citation>
    <scope>NUCLEOTIDE SEQUENCE [LARGE SCALE GENOMIC DNA]</scope>
    <source>
        <strain evidence="2 3">JX-17</strain>
    </source>
</reference>
<dbReference type="Pfam" id="PF00300">
    <property type="entry name" value="His_Phos_1"/>
    <property type="match status" value="1"/>
</dbReference>
<keyword evidence="3" id="KW-1185">Reference proteome</keyword>
<dbReference type="EC" id="3.1.3.-" evidence="2"/>